<reference evidence="1 2" key="1">
    <citation type="journal article" date="2019" name="Microorganisms">
        <title>Paenibacillus lutrae sp. nov., A Chitinolytic Species Isolated from A River Otter in Castril Natural Park, Granada, Spain.</title>
        <authorList>
            <person name="Rodriguez M."/>
            <person name="Reina J.C."/>
            <person name="Bejar V."/>
            <person name="Llamas I."/>
        </authorList>
    </citation>
    <scope>NUCLEOTIDE SEQUENCE [LARGE SCALE GENOMIC DNA]</scope>
    <source>
        <strain evidence="1 2">N10</strain>
    </source>
</reference>
<dbReference type="OrthoDB" id="2469560at2"/>
<accession>A0A7X3FLH7</accession>
<evidence type="ECO:0000313" key="2">
    <source>
        <dbReference type="Proteomes" id="UP000490800"/>
    </source>
</evidence>
<sequence length="232" mass="26641">MHRFWERLIKPAIVAVQPGTIVEIGSLTGLTTVKLLEYCRAVEGKCISIDPYPQYDVSAFKAFYKEKFEVLELLSLEALPQIDSCDMLFIDGDHNWYTVYHELKQAERIAGLQGKFPVVILHDTQWPYGRRDMYYQPENIPEEHRKPHAKRGIEPGQSELLELGGFNCTVDNALFEKGERNGVLTAIEDFMQETEYPLQFKQALSNNGLGFLYPRDKKLDTMISYLLETSGL</sequence>
<dbReference type="GO" id="GO:0008168">
    <property type="term" value="F:methyltransferase activity"/>
    <property type="evidence" value="ECO:0007669"/>
    <property type="project" value="UniProtKB-KW"/>
</dbReference>
<keyword evidence="1" id="KW-0808">Transferase</keyword>
<dbReference type="AlphaFoldDB" id="A0A7X3FLH7"/>
<keyword evidence="2" id="KW-1185">Reference proteome</keyword>
<dbReference type="Proteomes" id="UP000490800">
    <property type="component" value="Unassembled WGS sequence"/>
</dbReference>
<gene>
    <name evidence="1" type="ORF">EDM21_20350</name>
</gene>
<dbReference type="RefSeq" id="WP_157338262.1">
    <property type="nucleotide sequence ID" value="NZ_RHLK01000016.1"/>
</dbReference>
<dbReference type="Gene3D" id="3.40.50.150">
    <property type="entry name" value="Vaccinia Virus protein VP39"/>
    <property type="match status" value="1"/>
</dbReference>
<comment type="caution">
    <text evidence="1">The sequence shown here is derived from an EMBL/GenBank/DDBJ whole genome shotgun (WGS) entry which is preliminary data.</text>
</comment>
<dbReference type="EMBL" id="RHLK01000016">
    <property type="protein sequence ID" value="MVP01833.1"/>
    <property type="molecule type" value="Genomic_DNA"/>
</dbReference>
<protein>
    <submittedName>
        <fullName evidence="1">Class I SAM-dependent methyltransferase</fullName>
    </submittedName>
</protein>
<evidence type="ECO:0000313" key="1">
    <source>
        <dbReference type="EMBL" id="MVP01833.1"/>
    </source>
</evidence>
<dbReference type="InterPro" id="IPR029063">
    <property type="entry name" value="SAM-dependent_MTases_sf"/>
</dbReference>
<dbReference type="Pfam" id="PF13578">
    <property type="entry name" value="Methyltransf_24"/>
    <property type="match status" value="1"/>
</dbReference>
<name>A0A7X3FLH7_9BACL</name>
<keyword evidence="1" id="KW-0489">Methyltransferase</keyword>
<proteinExistence type="predicted"/>
<dbReference type="GO" id="GO:0032259">
    <property type="term" value="P:methylation"/>
    <property type="evidence" value="ECO:0007669"/>
    <property type="project" value="UniProtKB-KW"/>
</dbReference>
<organism evidence="1 2">
    <name type="scientific">Paenibacillus lutrae</name>
    <dbReference type="NCBI Taxonomy" id="2078573"/>
    <lineage>
        <taxon>Bacteria</taxon>
        <taxon>Bacillati</taxon>
        <taxon>Bacillota</taxon>
        <taxon>Bacilli</taxon>
        <taxon>Bacillales</taxon>
        <taxon>Paenibacillaceae</taxon>
        <taxon>Paenibacillus</taxon>
    </lineage>
</organism>
<dbReference type="SUPFAM" id="SSF53335">
    <property type="entry name" value="S-adenosyl-L-methionine-dependent methyltransferases"/>
    <property type="match status" value="1"/>
</dbReference>